<feature type="domain" description="UspA" evidence="2">
    <location>
        <begin position="2"/>
        <end position="156"/>
    </location>
</feature>
<reference evidence="3 4" key="1">
    <citation type="journal article" date="2020" name="Microorganisms">
        <title>Simultaneous Genome Sequencing of Prosthecochloris ethylica and Desulfuromonas acetoxidans within a Syntrophic Mixture Reveals Unique Pili and Protein Interactions.</title>
        <authorList>
            <person name="Kyndt J.A."/>
            <person name="Van Beeumen J.J."/>
            <person name="Meyer T.E."/>
        </authorList>
    </citation>
    <scope>NUCLEOTIDE SEQUENCE [LARGE SCALE GENOMIC DNA]</scope>
    <source>
        <strain evidence="3 4">N3</strain>
    </source>
</reference>
<protein>
    <submittedName>
        <fullName evidence="3">Universal stress protein</fullName>
    </submittedName>
</protein>
<dbReference type="CDD" id="cd00293">
    <property type="entry name" value="USP-like"/>
    <property type="match status" value="2"/>
</dbReference>
<proteinExistence type="inferred from homology"/>
<name>A0ABR9XPZ3_9CHLB</name>
<dbReference type="Proteomes" id="UP000619838">
    <property type="component" value="Unassembled WGS sequence"/>
</dbReference>
<evidence type="ECO:0000313" key="3">
    <source>
        <dbReference type="EMBL" id="MBF0635957.1"/>
    </source>
</evidence>
<keyword evidence="4" id="KW-1185">Reference proteome</keyword>
<comment type="caution">
    <text evidence="3">The sequence shown here is derived from an EMBL/GenBank/DDBJ whole genome shotgun (WGS) entry which is preliminary data.</text>
</comment>
<evidence type="ECO:0000259" key="2">
    <source>
        <dbReference type="Pfam" id="PF00582"/>
    </source>
</evidence>
<feature type="domain" description="UspA" evidence="2">
    <location>
        <begin position="165"/>
        <end position="284"/>
    </location>
</feature>
<dbReference type="PANTHER" id="PTHR46268">
    <property type="entry name" value="STRESS RESPONSE PROTEIN NHAX"/>
    <property type="match status" value="1"/>
</dbReference>
<dbReference type="InterPro" id="IPR006015">
    <property type="entry name" value="Universal_stress_UspA"/>
</dbReference>
<comment type="similarity">
    <text evidence="1">Belongs to the universal stress protein A family.</text>
</comment>
<dbReference type="RefSeq" id="WP_114606970.1">
    <property type="nucleotide sequence ID" value="NZ_JABVZQ010000004.1"/>
</dbReference>
<evidence type="ECO:0000313" key="4">
    <source>
        <dbReference type="Proteomes" id="UP000619838"/>
    </source>
</evidence>
<dbReference type="InterPro" id="IPR006016">
    <property type="entry name" value="UspA"/>
</dbReference>
<gene>
    <name evidence="3" type="ORF">INT08_01995</name>
</gene>
<organism evidence="3 4">
    <name type="scientific">Prosthecochloris ethylica</name>
    <dbReference type="NCBI Taxonomy" id="2743976"/>
    <lineage>
        <taxon>Bacteria</taxon>
        <taxon>Pseudomonadati</taxon>
        <taxon>Chlorobiota</taxon>
        <taxon>Chlorobiia</taxon>
        <taxon>Chlorobiales</taxon>
        <taxon>Chlorobiaceae</taxon>
        <taxon>Prosthecochloris</taxon>
    </lineage>
</organism>
<dbReference type="PANTHER" id="PTHR46268:SF6">
    <property type="entry name" value="UNIVERSAL STRESS PROTEIN UP12"/>
    <property type="match status" value="1"/>
</dbReference>
<dbReference type="SUPFAM" id="SSF52402">
    <property type="entry name" value="Adenine nucleotide alpha hydrolases-like"/>
    <property type="match status" value="2"/>
</dbReference>
<evidence type="ECO:0000256" key="1">
    <source>
        <dbReference type="ARBA" id="ARBA00008791"/>
    </source>
</evidence>
<accession>A0ABR9XPZ3</accession>
<dbReference type="EMBL" id="JADGII010000002">
    <property type="protein sequence ID" value="MBF0635957.1"/>
    <property type="molecule type" value="Genomic_DNA"/>
</dbReference>
<dbReference type="Gene3D" id="3.40.50.12370">
    <property type="match status" value="1"/>
</dbReference>
<dbReference type="PRINTS" id="PR01438">
    <property type="entry name" value="UNVRSLSTRESS"/>
</dbReference>
<sequence length="284" mass="31334">MSNVIACIDGSAVAGSVSDAAAWAARQLEAPAVLLHVLEKTDHPVKGDLSGSIGFGSREHLLDELVELEEKKSRLALEHGKQLLEAAEARVKSLYDGQVDKRQQHGSLQETLQGLQPQSRLLVMGRRGEAHSDVPDSIGSNIETVVRTMLRPIMVVLPDFRPPERFMIAYDASDTAQKALEMVARSPLLKGLECHVVMVCSNPQPDSRRRMDEACRLLERSGFDVRKQLLEGEVINALHSYQEEHGIGLMVMGAYGHSRIRQFLVGSNTTKMVSSSRIPLLLLR</sequence>
<dbReference type="Pfam" id="PF00582">
    <property type="entry name" value="Usp"/>
    <property type="match status" value="2"/>
</dbReference>